<evidence type="ECO:0000313" key="6">
    <source>
        <dbReference type="EMBL" id="MBM3223807.1"/>
    </source>
</evidence>
<dbReference type="InterPro" id="IPR004113">
    <property type="entry name" value="FAD-bd_oxidored_4_C"/>
</dbReference>
<evidence type="ECO:0000256" key="1">
    <source>
        <dbReference type="ARBA" id="ARBA00001974"/>
    </source>
</evidence>
<protein>
    <submittedName>
        <fullName evidence="6">FAD-binding oxidoreductase</fullName>
    </submittedName>
</protein>
<accession>A0A937W1X8</accession>
<dbReference type="GO" id="GO:0071949">
    <property type="term" value="F:FAD binding"/>
    <property type="evidence" value="ECO:0007669"/>
    <property type="project" value="InterPro"/>
</dbReference>
<dbReference type="Gene3D" id="3.30.465.10">
    <property type="match status" value="1"/>
</dbReference>
<dbReference type="Pfam" id="PF02913">
    <property type="entry name" value="FAD-oxidase_C"/>
    <property type="match status" value="1"/>
</dbReference>
<name>A0A937W1X8_UNCTE</name>
<dbReference type="PANTHER" id="PTHR11748:SF118">
    <property type="entry name" value="ALKYLDIHYDROXYACETONEPHOSPHATE SYNTHASE (PRECURSOR)"/>
    <property type="match status" value="1"/>
</dbReference>
<reference evidence="6" key="1">
    <citation type="submission" date="2019-03" db="EMBL/GenBank/DDBJ databases">
        <title>Lake Tanganyika Metagenome-Assembled Genomes (MAGs).</title>
        <authorList>
            <person name="Tran P."/>
        </authorList>
    </citation>
    <scope>NUCLEOTIDE SEQUENCE</scope>
    <source>
        <strain evidence="6">K_DeepCast_65m_m2_066</strain>
    </source>
</reference>
<dbReference type="GO" id="GO:0008720">
    <property type="term" value="F:D-lactate dehydrogenase (NAD+) activity"/>
    <property type="evidence" value="ECO:0007669"/>
    <property type="project" value="TreeGrafter"/>
</dbReference>
<dbReference type="InterPro" id="IPR006094">
    <property type="entry name" value="Oxid_FAD_bind_N"/>
</dbReference>
<dbReference type="PANTHER" id="PTHR11748">
    <property type="entry name" value="D-LACTATE DEHYDROGENASE"/>
    <property type="match status" value="1"/>
</dbReference>
<dbReference type="InterPro" id="IPR016171">
    <property type="entry name" value="Vanillyl_alc_oxidase_C-sub2"/>
</dbReference>
<organism evidence="6 7">
    <name type="scientific">Tectimicrobiota bacterium</name>
    <dbReference type="NCBI Taxonomy" id="2528274"/>
    <lineage>
        <taxon>Bacteria</taxon>
        <taxon>Pseudomonadati</taxon>
        <taxon>Nitrospinota/Tectimicrobiota group</taxon>
        <taxon>Candidatus Tectimicrobiota</taxon>
    </lineage>
</organism>
<proteinExistence type="predicted"/>
<evidence type="ECO:0000256" key="4">
    <source>
        <dbReference type="ARBA" id="ARBA00023002"/>
    </source>
</evidence>
<dbReference type="InterPro" id="IPR016164">
    <property type="entry name" value="FAD-linked_Oxase-like_C"/>
</dbReference>
<gene>
    <name evidence="6" type="ORF">FJZ47_08415</name>
</gene>
<evidence type="ECO:0000313" key="7">
    <source>
        <dbReference type="Proteomes" id="UP000712673"/>
    </source>
</evidence>
<keyword evidence="4" id="KW-0560">Oxidoreductase</keyword>
<dbReference type="SUPFAM" id="SSF55103">
    <property type="entry name" value="FAD-linked oxidases, C-terminal domain"/>
    <property type="match status" value="1"/>
</dbReference>
<comment type="caution">
    <text evidence="6">The sequence shown here is derived from an EMBL/GenBank/DDBJ whole genome shotgun (WGS) entry which is preliminary data.</text>
</comment>
<keyword evidence="3" id="KW-0274">FAD</keyword>
<dbReference type="Pfam" id="PF01565">
    <property type="entry name" value="FAD_binding_4"/>
    <property type="match status" value="1"/>
</dbReference>
<feature type="domain" description="FAD-binding PCMH-type" evidence="5">
    <location>
        <begin position="93"/>
        <end position="270"/>
    </location>
</feature>
<dbReference type="InterPro" id="IPR016166">
    <property type="entry name" value="FAD-bd_PCMH"/>
</dbReference>
<dbReference type="EMBL" id="VGLS01000203">
    <property type="protein sequence ID" value="MBM3223807.1"/>
    <property type="molecule type" value="Genomic_DNA"/>
</dbReference>
<dbReference type="SUPFAM" id="SSF56176">
    <property type="entry name" value="FAD-binding/transporter-associated domain-like"/>
    <property type="match status" value="1"/>
</dbReference>
<dbReference type="AlphaFoldDB" id="A0A937W1X8"/>
<comment type="cofactor">
    <cofactor evidence="1">
        <name>FAD</name>
        <dbReference type="ChEBI" id="CHEBI:57692"/>
    </cofactor>
</comment>
<dbReference type="GO" id="GO:0004458">
    <property type="term" value="F:D-lactate dehydrogenase (cytochrome) activity"/>
    <property type="evidence" value="ECO:0007669"/>
    <property type="project" value="TreeGrafter"/>
</dbReference>
<dbReference type="Gene3D" id="1.10.45.10">
    <property type="entry name" value="Vanillyl-alcohol Oxidase, Chain A, domain 4"/>
    <property type="match status" value="1"/>
</dbReference>
<dbReference type="PROSITE" id="PS51387">
    <property type="entry name" value="FAD_PCMH"/>
    <property type="match status" value="1"/>
</dbReference>
<sequence>MYDSAPIGRSHRKIESQDASGSVCVLCSPWLGSCATQRPVAHGDSRLRSGMPAHTLLQALSDTFTPQQIATDASTLQILAQDALHPGRMPGWAVARPLCVVRPLHTAEVATVVRLANAHGIPVIPVGGGSGLMGGAASVVEGVVLDLRGLQDIRMRRADRMADVGAGVTIQALNQAAAPHGLMCGHDPWTVAIATVGGTIGTNSLGYLGGKYGAMGDQVLGLEAVLPTGDILQTRGVEKSSTGPGLHRLFIGAEGCFGIVTRATLRLFPLPQTRLLQAWEFADFAAGFTAIQTLLQSGIRPGLLEYSDAHPAADVSPPATLIVSFEGPQRVAQAEAEEASSLCTTHQGRLLPLQQAEEFWAQRHDSGNAYAASRAAGQGWHRYLRRHPLDYLHVALPPSQVLEYRRRSLEILAQYRLQALQTGLWDHAGLFNIAFAGADATTFTAVQMVLLQLCQDMHGAMEYCHGVGVRLASLMAREHGTGLDLLRRLKHCMDPQGILNPGKLALDAHT</sequence>
<evidence type="ECO:0000256" key="3">
    <source>
        <dbReference type="ARBA" id="ARBA00022827"/>
    </source>
</evidence>
<dbReference type="GO" id="GO:1903457">
    <property type="term" value="P:lactate catabolic process"/>
    <property type="evidence" value="ECO:0007669"/>
    <property type="project" value="TreeGrafter"/>
</dbReference>
<dbReference type="InterPro" id="IPR036318">
    <property type="entry name" value="FAD-bd_PCMH-like_sf"/>
</dbReference>
<keyword evidence="2" id="KW-0285">Flavoprotein</keyword>
<dbReference type="Proteomes" id="UP000712673">
    <property type="component" value="Unassembled WGS sequence"/>
</dbReference>
<evidence type="ECO:0000259" key="5">
    <source>
        <dbReference type="PROSITE" id="PS51387"/>
    </source>
</evidence>
<dbReference type="InterPro" id="IPR016169">
    <property type="entry name" value="FAD-bd_PCMH_sub2"/>
</dbReference>
<evidence type="ECO:0000256" key="2">
    <source>
        <dbReference type="ARBA" id="ARBA00022630"/>
    </source>
</evidence>